<feature type="signal peptide" evidence="1">
    <location>
        <begin position="1"/>
        <end position="20"/>
    </location>
</feature>
<reference evidence="2 3" key="1">
    <citation type="submission" date="2023-08" db="EMBL/GenBank/DDBJ databases">
        <authorList>
            <person name="Girao M."/>
            <person name="Carvalho M.F."/>
        </authorList>
    </citation>
    <scope>NUCLEOTIDE SEQUENCE [LARGE SCALE GENOMIC DNA]</scope>
    <source>
        <strain evidence="2 3">CT-R113</strain>
    </source>
</reference>
<sequence>MRARKTAAGAVLVVAAVAGCAPESGEVVGRDYTAPYTWVEQQCTTVTQPNGGSAAQVCTPVTRYEDESYSLRLDDGESAGWREVSEHDHAVCHVGDLYPACARERGGR</sequence>
<evidence type="ECO:0000313" key="3">
    <source>
        <dbReference type="Proteomes" id="UP001356095"/>
    </source>
</evidence>
<gene>
    <name evidence="2" type="ORF">Q8791_23210</name>
</gene>
<organism evidence="2 3">
    <name type="scientific">Nocardiopsis codii</name>
    <dbReference type="NCBI Taxonomy" id="3065942"/>
    <lineage>
        <taxon>Bacteria</taxon>
        <taxon>Bacillati</taxon>
        <taxon>Actinomycetota</taxon>
        <taxon>Actinomycetes</taxon>
        <taxon>Streptosporangiales</taxon>
        <taxon>Nocardiopsidaceae</taxon>
        <taxon>Nocardiopsis</taxon>
    </lineage>
</organism>
<evidence type="ECO:0000313" key="2">
    <source>
        <dbReference type="EMBL" id="MEE2040131.1"/>
    </source>
</evidence>
<dbReference type="Proteomes" id="UP001356095">
    <property type="component" value="Unassembled WGS sequence"/>
</dbReference>
<keyword evidence="3" id="KW-1185">Reference proteome</keyword>
<evidence type="ECO:0000256" key="1">
    <source>
        <dbReference type="SAM" id="SignalP"/>
    </source>
</evidence>
<name>A0ABU7KD20_9ACTN</name>
<accession>A0ABU7KD20</accession>
<protein>
    <recommendedName>
        <fullName evidence="4">Lipoprotein</fullName>
    </recommendedName>
</protein>
<proteinExistence type="predicted"/>
<dbReference type="EMBL" id="JAUZMY010000026">
    <property type="protein sequence ID" value="MEE2040131.1"/>
    <property type="molecule type" value="Genomic_DNA"/>
</dbReference>
<evidence type="ECO:0008006" key="4">
    <source>
        <dbReference type="Google" id="ProtNLM"/>
    </source>
</evidence>
<comment type="caution">
    <text evidence="2">The sequence shown here is derived from an EMBL/GenBank/DDBJ whole genome shotgun (WGS) entry which is preliminary data.</text>
</comment>
<feature type="chain" id="PRO_5045256811" description="Lipoprotein" evidence="1">
    <location>
        <begin position="21"/>
        <end position="108"/>
    </location>
</feature>
<dbReference type="PROSITE" id="PS51257">
    <property type="entry name" value="PROKAR_LIPOPROTEIN"/>
    <property type="match status" value="1"/>
</dbReference>
<keyword evidence="1" id="KW-0732">Signal</keyword>
<dbReference type="RefSeq" id="WP_330093900.1">
    <property type="nucleotide sequence ID" value="NZ_JAUZMY010000026.1"/>
</dbReference>